<comment type="caution">
    <text evidence="1">The sequence shown here is derived from an EMBL/GenBank/DDBJ whole genome shotgun (WGS) entry which is preliminary data.</text>
</comment>
<dbReference type="PANTHER" id="PTHR47256:SF1">
    <property type="entry name" value="ZN(II)2CYS6 TRANSCRIPTION FACTOR (EUROFUNG)"/>
    <property type="match status" value="1"/>
</dbReference>
<evidence type="ECO:0000313" key="1">
    <source>
        <dbReference type="EMBL" id="RFN48370.1"/>
    </source>
</evidence>
<dbReference type="EMBL" id="PXXK01000212">
    <property type="protein sequence ID" value="RFN48370.1"/>
    <property type="molecule type" value="Genomic_DNA"/>
</dbReference>
<sequence>MRPSDLHLARAVAPPTGSAAEFELTAQFTTAYPRLPPPPDIQVLRGLLRQNENSNITALSKVPELLPSTTQSSSQTPTSLASEQYCDSRLESLNIGYWSKVPVSDEVAASLISFYIETDHNILGLFDADLFLQDLVECRQRFCSPFLVSAMLAYACQSYTAIEPQTNEIRLAAFGEAEMLWQGERSEMSLISLAAMGLFSAACLNEGKDVLGQELAAAIRRGAEDLGLCGDSADDTNSNKLCLDSSEWVRATSQIAWGVYSMLTTPILERVPLAFAEAKYQKLLVWSSTLESEMKRTEGCKSDVMIFHIMFHVVATIILRPFITAPRSVKFVSLTSADSHPKAVYTASVNQLKDLVFIYRARYTEADFTSFFNTGLFTLSLALLEDIKDPSWQHYFYLCLRCWQDLYICYPIFRDVAKAFLSMAMEKSAISAQEAQRLLRGIEQSGEHHAAAAEAFTSFLFDPGSNRASEAQVHSMADRFEEMVVFDELINTDSALAS</sequence>
<accession>A0A395MKR3</accession>
<name>A0A395MKR3_9HYPO</name>
<evidence type="ECO:0000313" key="2">
    <source>
        <dbReference type="Proteomes" id="UP000265631"/>
    </source>
</evidence>
<dbReference type="Proteomes" id="UP000265631">
    <property type="component" value="Unassembled WGS sequence"/>
</dbReference>
<dbReference type="AlphaFoldDB" id="A0A395MKR3"/>
<keyword evidence="2" id="KW-1185">Reference proteome</keyword>
<organism evidence="1 2">
    <name type="scientific">Fusarium flagelliforme</name>
    <dbReference type="NCBI Taxonomy" id="2675880"/>
    <lineage>
        <taxon>Eukaryota</taxon>
        <taxon>Fungi</taxon>
        <taxon>Dikarya</taxon>
        <taxon>Ascomycota</taxon>
        <taxon>Pezizomycotina</taxon>
        <taxon>Sordariomycetes</taxon>
        <taxon>Hypocreomycetidae</taxon>
        <taxon>Hypocreales</taxon>
        <taxon>Nectriaceae</taxon>
        <taxon>Fusarium</taxon>
        <taxon>Fusarium incarnatum-equiseti species complex</taxon>
    </lineage>
</organism>
<gene>
    <name evidence="1" type="ORF">FIE12Z_7419</name>
</gene>
<dbReference type="InterPro" id="IPR053187">
    <property type="entry name" value="Notoamide_regulator"/>
</dbReference>
<proteinExistence type="predicted"/>
<protein>
    <submittedName>
        <fullName evidence="1">Nitrate assimilation regulatory protein nira</fullName>
    </submittedName>
</protein>
<dbReference type="PANTHER" id="PTHR47256">
    <property type="entry name" value="ZN(II)2CYS6 TRANSCRIPTION FACTOR (EUROFUNG)-RELATED"/>
    <property type="match status" value="1"/>
</dbReference>
<reference evidence="1 2" key="1">
    <citation type="journal article" date="2018" name="PLoS Pathog.">
        <title>Evolution of structural diversity of trichothecenes, a family of toxins produced by plant pathogenic and entomopathogenic fungi.</title>
        <authorList>
            <person name="Proctor R.H."/>
            <person name="McCormick S.P."/>
            <person name="Kim H.S."/>
            <person name="Cardoza R.E."/>
            <person name="Stanley A.M."/>
            <person name="Lindo L."/>
            <person name="Kelly A."/>
            <person name="Brown D.W."/>
            <person name="Lee T."/>
            <person name="Vaughan M.M."/>
            <person name="Alexander N.J."/>
            <person name="Busman M."/>
            <person name="Gutierrez S."/>
        </authorList>
    </citation>
    <scope>NUCLEOTIDE SEQUENCE [LARGE SCALE GENOMIC DNA]</scope>
    <source>
        <strain evidence="1 2">NRRL 13405</strain>
    </source>
</reference>
<dbReference type="CDD" id="cd12148">
    <property type="entry name" value="fungal_TF_MHR"/>
    <property type="match status" value="1"/>
</dbReference>
<dbReference type="STRING" id="2594813.A0A395MKR3"/>